<evidence type="ECO:0000313" key="2">
    <source>
        <dbReference type="EMBL" id="ADW16470.1"/>
    </source>
</evidence>
<name>A0A7U3YJD0_DESPD</name>
<keyword evidence="2" id="KW-0808">Transferase</keyword>
<evidence type="ECO:0000259" key="1">
    <source>
        <dbReference type="SMART" id="SM00763"/>
    </source>
</evidence>
<keyword evidence="3" id="KW-1185">Reference proteome</keyword>
<proteinExistence type="predicted"/>
<dbReference type="SUPFAM" id="SSF52540">
    <property type="entry name" value="P-loop containing nucleoside triphosphate hydrolases"/>
    <property type="match status" value="1"/>
</dbReference>
<dbReference type="InterPro" id="IPR013153">
    <property type="entry name" value="Prk_AAA"/>
</dbReference>
<accession>A0A7U3YJD0</accession>
<dbReference type="KEGG" id="dpr:Despr_0286"/>
<dbReference type="InterPro" id="IPR010650">
    <property type="entry name" value="PrkA_C"/>
</dbReference>
<dbReference type="PANTHER" id="PTHR30267">
    <property type="entry name" value="PROTEIN KINASE PRKA"/>
    <property type="match status" value="1"/>
</dbReference>
<sequence length="742" mass="87202">MGALTKALQTLHKYRGDHNRQAELSFTQFLREVVERPERNIRNVTQVYADMVHHFVRNGFDEYRNDPESINYLHYDCSRLFVEGSDRPFFADRLFANRLVRHVESLSVGDQQNKIYIFDGPHGSGKSTFLNNLLRKFEQYANTPEGSRFEVVWRLKVPESVGGQTMGSDQGEGGHWLTLPCPSHDHPLLLIPKEIRRQFLDELLEDDRFKAQLFTEKKYEWVFREEPCTLCLSLYQELLKKEGDPLKVLDHVFARPYVFNRRLGAGISVFNPGDRRSQRNVRTDDEVQRTLNSLFSPAGKVPYLYSGYAKSNNGIYALMDVKSHNTERLMDLHNIISDGVHKVDHVEERVNSLFFALMNPEDKKVLTDLAAFSDRIEYVNIPYILDIKTEIEIYREVFGRHIDASFLPRVLHNFARVIVATRLRTRSEAMLEWIQDPDKYALYCDKNLQLLKMEIYTGHIPPWLSEEDVERFTSKRRLKIIAESEQDGWQGLSGRDSIRMFNEFYARYAREDKLIDMSMLGLFFRKYCKKDKTFLPMGFLDSLLRMYNYAVLQSVKESLYDYNEEQIARDIQNYLFAVNFEPGTSETCRFTGERLDINEAFFQRIESRLMVSSADATAFRNSVQKAYTTTTLTQEILRDNLDISQTALYLHLHERYIHHLKEKVLDPFLENENFRRAVKEFDQESFKTYDHKIQSDVRFMMHNLQKKFGYTRQGAKEICIYVIDNNLARVFSEQINYGQLIP</sequence>
<dbReference type="Pfam" id="PF08298">
    <property type="entry name" value="AAA_PrkA"/>
    <property type="match status" value="1"/>
</dbReference>
<feature type="domain" description="PrkA AAA" evidence="1">
    <location>
        <begin position="24"/>
        <end position="430"/>
    </location>
</feature>
<organism evidence="2 3">
    <name type="scientific">Desulfobulbus propionicus (strain ATCC 33891 / DSM 2032 / VKM B-1956 / 1pr3)</name>
    <dbReference type="NCBI Taxonomy" id="577650"/>
    <lineage>
        <taxon>Bacteria</taxon>
        <taxon>Pseudomonadati</taxon>
        <taxon>Thermodesulfobacteriota</taxon>
        <taxon>Desulfobulbia</taxon>
        <taxon>Desulfobulbales</taxon>
        <taxon>Desulfobulbaceae</taxon>
        <taxon>Desulfobulbus</taxon>
    </lineage>
</organism>
<dbReference type="SMART" id="SM00763">
    <property type="entry name" value="AAA_PrkA"/>
    <property type="match status" value="1"/>
</dbReference>
<dbReference type="AlphaFoldDB" id="A0A7U3YJD0"/>
<gene>
    <name evidence="2" type="ordered locus">Despr_0286</name>
</gene>
<dbReference type="Proteomes" id="UP000006365">
    <property type="component" value="Chromosome"/>
</dbReference>
<keyword evidence="2" id="KW-0418">Kinase</keyword>
<dbReference type="PANTHER" id="PTHR30267:SF2">
    <property type="entry name" value="PROTEIN PRKA"/>
    <property type="match status" value="1"/>
</dbReference>
<dbReference type="Pfam" id="PF06798">
    <property type="entry name" value="PrkA"/>
    <property type="match status" value="1"/>
</dbReference>
<dbReference type="GO" id="GO:0004672">
    <property type="term" value="F:protein kinase activity"/>
    <property type="evidence" value="ECO:0007669"/>
    <property type="project" value="TreeGrafter"/>
</dbReference>
<dbReference type="RefSeq" id="WP_015723018.1">
    <property type="nucleotide sequence ID" value="NC_014972.1"/>
</dbReference>
<dbReference type="EMBL" id="CP002364">
    <property type="protein sequence ID" value="ADW16470.1"/>
    <property type="molecule type" value="Genomic_DNA"/>
</dbReference>
<reference evidence="2 3" key="1">
    <citation type="journal article" date="2011" name="Stand. Genomic Sci.">
        <title>Complete genome sequence of Desulfobulbus propionicus type strain (1pr3).</title>
        <authorList>
            <person name="Pagani I."/>
            <person name="Lapidus A."/>
            <person name="Nolan M."/>
            <person name="Lucas S."/>
            <person name="Hammon N."/>
            <person name="Deshpande S."/>
            <person name="Cheng J.F."/>
            <person name="Chertkov O."/>
            <person name="Davenport K."/>
            <person name="Tapia R."/>
            <person name="Han C."/>
            <person name="Goodwin L."/>
            <person name="Pitluck S."/>
            <person name="Liolios K."/>
            <person name="Mavromatis K."/>
            <person name="Ivanova N."/>
            <person name="Mikhailova N."/>
            <person name="Pati A."/>
            <person name="Chen A."/>
            <person name="Palaniappan K."/>
            <person name="Land M."/>
            <person name="Hauser L."/>
            <person name="Chang Y.J."/>
            <person name="Jeffries C.D."/>
            <person name="Detter J.C."/>
            <person name="Brambilla E."/>
            <person name="Kannan K.P."/>
            <person name="Djao O.D."/>
            <person name="Rohde M."/>
            <person name="Pukall R."/>
            <person name="Spring S."/>
            <person name="Goker M."/>
            <person name="Sikorski J."/>
            <person name="Woyke T."/>
            <person name="Bristow J."/>
            <person name="Eisen J.A."/>
            <person name="Markowitz V."/>
            <person name="Hugenholtz P."/>
            <person name="Kyrpides N.C."/>
            <person name="Klenk H.P."/>
        </authorList>
    </citation>
    <scope>NUCLEOTIDE SEQUENCE [LARGE SCALE GENOMIC DNA]</scope>
    <source>
        <strain evidence="3">ATCC 33891 / DSM 2032 / 1pr3</strain>
    </source>
</reference>
<evidence type="ECO:0000313" key="3">
    <source>
        <dbReference type="Proteomes" id="UP000006365"/>
    </source>
</evidence>
<dbReference type="InterPro" id="IPR027417">
    <property type="entry name" value="P-loop_NTPase"/>
</dbReference>
<protein>
    <submittedName>
        <fullName evidence="2">Serine protein kinase, PrkA</fullName>
    </submittedName>
</protein>